<sequence length="453" mass="48781">MSDQNVKYQLNYVALSDRGLVRGNNEDSAYAGPYLLLLADGMGGHAAGEVASQIMVERMEHLDRNPEDADLQALLGAAADDANAAIDAAIDENPAYNGMGTTLTALMFNGSQLCLIHVGDSRGYRLRDGTLSQITVDDTFVQSLVDEGKLAPEDVSTHPQKSLILKAYTGRPVEPHFEYFDAQPGDRYLLCSDGLSDPVTAETIENTLAGGTPREAGEKLIELALRSGGPDNVTVVVADVVDSGNDEKAQLPNKPALAGALALTTEDTHPDTAASRAAALVRPRAKEEKPDSDEPDNEPVEDEAVEETVDKRTAPRWLWPALTLAVVVVMVLGGAWAWMNSAKENRYFISTNEENEFVIEQGFDSSVLGSGTHTPVQKVCINKDNEIRTFNIDQQPADCQVFTVDDLPESARGAVDNLESGDYSVVTSQLERMGQEALPVCVDGGADSCREEK</sequence>
<keyword evidence="2" id="KW-0472">Membrane</keyword>
<dbReference type="RefSeq" id="WP_290178445.1">
    <property type="nucleotide sequence ID" value="NZ_CP046980.1"/>
</dbReference>
<keyword evidence="2" id="KW-1133">Transmembrane helix</keyword>
<dbReference type="PROSITE" id="PS51746">
    <property type="entry name" value="PPM_2"/>
    <property type="match status" value="1"/>
</dbReference>
<evidence type="ECO:0000313" key="5">
    <source>
        <dbReference type="Proteomes" id="UP000658613"/>
    </source>
</evidence>
<dbReference type="Pfam" id="PF13672">
    <property type="entry name" value="PP2C_2"/>
    <property type="match status" value="1"/>
</dbReference>
<dbReference type="EMBL" id="JADOUE010000001">
    <property type="protein sequence ID" value="MBG6122642.1"/>
    <property type="molecule type" value="Genomic_DNA"/>
</dbReference>
<feature type="region of interest" description="Disordered" evidence="1">
    <location>
        <begin position="279"/>
        <end position="310"/>
    </location>
</feature>
<keyword evidence="5" id="KW-1185">Reference proteome</keyword>
<evidence type="ECO:0000256" key="2">
    <source>
        <dbReference type="SAM" id="Phobius"/>
    </source>
</evidence>
<dbReference type="SMART" id="SM00332">
    <property type="entry name" value="PP2Cc"/>
    <property type="match status" value="1"/>
</dbReference>
<dbReference type="Gene3D" id="3.60.40.10">
    <property type="entry name" value="PPM-type phosphatase domain"/>
    <property type="match status" value="1"/>
</dbReference>
<comment type="caution">
    <text evidence="4">The sequence shown here is derived from an EMBL/GenBank/DDBJ whole genome shotgun (WGS) entry which is preliminary data.</text>
</comment>
<evidence type="ECO:0000256" key="1">
    <source>
        <dbReference type="SAM" id="MobiDB-lite"/>
    </source>
</evidence>
<reference evidence="4" key="1">
    <citation type="submission" date="2020-11" db="EMBL/GenBank/DDBJ databases">
        <title>Sequencing the genomes of 1000 actinobacteria strains.</title>
        <authorList>
            <person name="Klenk H.-P."/>
        </authorList>
    </citation>
    <scope>NUCLEOTIDE SEQUENCE</scope>
    <source>
        <strain evidence="4">DSM 45632</strain>
    </source>
</reference>
<dbReference type="InterPro" id="IPR001932">
    <property type="entry name" value="PPM-type_phosphatase-like_dom"/>
</dbReference>
<keyword evidence="2" id="KW-0812">Transmembrane</keyword>
<dbReference type="AlphaFoldDB" id="A0A931DYE3"/>
<accession>A0A931DYE3</accession>
<dbReference type="SUPFAM" id="SSF81606">
    <property type="entry name" value="PP2C-like"/>
    <property type="match status" value="1"/>
</dbReference>
<organism evidence="4 5">
    <name type="scientific">Corynebacterium aquatimens</name>
    <dbReference type="NCBI Taxonomy" id="1190508"/>
    <lineage>
        <taxon>Bacteria</taxon>
        <taxon>Bacillati</taxon>
        <taxon>Actinomycetota</taxon>
        <taxon>Actinomycetes</taxon>
        <taxon>Mycobacteriales</taxon>
        <taxon>Corynebacteriaceae</taxon>
        <taxon>Corynebacterium</taxon>
    </lineage>
</organism>
<feature type="transmembrane region" description="Helical" evidence="2">
    <location>
        <begin position="317"/>
        <end position="339"/>
    </location>
</feature>
<name>A0A931DYE3_9CORY</name>
<dbReference type="SMART" id="SM00331">
    <property type="entry name" value="PP2C_SIG"/>
    <property type="match status" value="1"/>
</dbReference>
<dbReference type="Proteomes" id="UP000658613">
    <property type="component" value="Unassembled WGS sequence"/>
</dbReference>
<dbReference type="InterPro" id="IPR036457">
    <property type="entry name" value="PPM-type-like_dom_sf"/>
</dbReference>
<dbReference type="CDD" id="cd00143">
    <property type="entry name" value="PP2Cc"/>
    <property type="match status" value="1"/>
</dbReference>
<proteinExistence type="predicted"/>
<protein>
    <submittedName>
        <fullName evidence="4">Serine/threonine protein phosphatase PrpC</fullName>
    </submittedName>
</protein>
<feature type="compositionally biased region" description="Acidic residues" evidence="1">
    <location>
        <begin position="290"/>
        <end position="307"/>
    </location>
</feature>
<evidence type="ECO:0000259" key="3">
    <source>
        <dbReference type="PROSITE" id="PS51746"/>
    </source>
</evidence>
<feature type="domain" description="PPM-type phosphatase" evidence="3">
    <location>
        <begin position="11"/>
        <end position="240"/>
    </location>
</feature>
<gene>
    <name evidence="4" type="ORF">IW254_001611</name>
</gene>
<evidence type="ECO:0000313" key="4">
    <source>
        <dbReference type="EMBL" id="MBG6122642.1"/>
    </source>
</evidence>